<proteinExistence type="predicted"/>
<gene>
    <name evidence="1" type="ORF">B5P37_08340</name>
</gene>
<reference evidence="1 2" key="1">
    <citation type="submission" date="2017-04" db="EMBL/GenBank/DDBJ databases">
        <authorList>
            <person name="Veseli I.A."/>
            <person name="Tang C."/>
            <person name="Pombert J.-F."/>
        </authorList>
    </citation>
    <scope>NUCLEOTIDE SEQUENCE [LARGE SCALE GENOMIC DNA]</scope>
    <source>
        <strain evidence="1 2">ATCC 700373</strain>
    </source>
</reference>
<organism evidence="1 2">
    <name type="scientific">Staphylococcus lutrae</name>
    <dbReference type="NCBI Taxonomy" id="155085"/>
    <lineage>
        <taxon>Bacteria</taxon>
        <taxon>Bacillati</taxon>
        <taxon>Bacillota</taxon>
        <taxon>Bacilli</taxon>
        <taxon>Bacillales</taxon>
        <taxon>Staphylococcaceae</taxon>
        <taxon>Staphylococcus</taxon>
    </lineage>
</organism>
<sequence>MKQQVIITKTIVGWYNIKDTKHNLLLNVSPQVFEQYFPEINNDVQIAVLEMDLSRITEIKNKKKVGS</sequence>
<dbReference type="EMBL" id="CP020773">
    <property type="protein sequence ID" value="ARJ51315.1"/>
    <property type="molecule type" value="Genomic_DNA"/>
</dbReference>
<keyword evidence="2" id="KW-1185">Reference proteome</keyword>
<dbReference type="KEGG" id="slz:B5P37_08340"/>
<dbReference type="RefSeq" id="WP_085237787.1">
    <property type="nucleotide sequence ID" value="NZ_CP020773.1"/>
</dbReference>
<evidence type="ECO:0000313" key="1">
    <source>
        <dbReference type="EMBL" id="ARJ51315.1"/>
    </source>
</evidence>
<dbReference type="Proteomes" id="UP000242864">
    <property type="component" value="Chromosome"/>
</dbReference>
<name>A0AAC9WJH3_9STAP</name>
<accession>A0AAC9WJH3</accession>
<dbReference type="AlphaFoldDB" id="A0AAC9WJH3"/>
<protein>
    <submittedName>
        <fullName evidence="1">Pathogenicity island protein</fullName>
    </submittedName>
</protein>
<evidence type="ECO:0000313" key="2">
    <source>
        <dbReference type="Proteomes" id="UP000242864"/>
    </source>
</evidence>